<dbReference type="Pfam" id="PF03992">
    <property type="entry name" value="ABM"/>
    <property type="match status" value="1"/>
</dbReference>
<proteinExistence type="predicted"/>
<sequence>MVFVSITRLHLKSPRHLLPFVWHNVLSSWQIINISGFLKGKIFRDGYGAYWTITTWENQSAMKNYRNSGAHRQAMQHIQTWCDEAAVVHWEQADSSLPNRLEAHCRMVTEGYFTRLSHPCAAHLERKIPEPSSDNVQGLLLHPRKKAPRTVLEQI</sequence>
<evidence type="ECO:0000313" key="3">
    <source>
        <dbReference type="Proteomes" id="UP001526143"/>
    </source>
</evidence>
<dbReference type="InterPro" id="IPR007138">
    <property type="entry name" value="ABM_dom"/>
</dbReference>
<dbReference type="RefSeq" id="WP_263744433.1">
    <property type="nucleotide sequence ID" value="NZ_JAOWRF010000083.1"/>
</dbReference>
<comment type="caution">
    <text evidence="2">The sequence shown here is derived from an EMBL/GenBank/DDBJ whole genome shotgun (WGS) entry which is preliminary data.</text>
</comment>
<organism evidence="2 3">
    <name type="scientific">Plectonema radiosum NIES-515</name>
    <dbReference type="NCBI Taxonomy" id="2986073"/>
    <lineage>
        <taxon>Bacteria</taxon>
        <taxon>Bacillati</taxon>
        <taxon>Cyanobacteriota</taxon>
        <taxon>Cyanophyceae</taxon>
        <taxon>Oscillatoriophycideae</taxon>
        <taxon>Oscillatoriales</taxon>
        <taxon>Microcoleaceae</taxon>
        <taxon>Plectonema</taxon>
    </lineage>
</organism>
<evidence type="ECO:0000259" key="1">
    <source>
        <dbReference type="Pfam" id="PF03992"/>
    </source>
</evidence>
<accession>A0ABT3AUZ9</accession>
<keyword evidence="3" id="KW-1185">Reference proteome</keyword>
<dbReference type="Gene3D" id="3.30.70.100">
    <property type="match status" value="1"/>
</dbReference>
<feature type="domain" description="ABM" evidence="1">
    <location>
        <begin position="33"/>
        <end position="76"/>
    </location>
</feature>
<dbReference type="EMBL" id="JAOWRF010000083">
    <property type="protein sequence ID" value="MCV3212931.1"/>
    <property type="molecule type" value="Genomic_DNA"/>
</dbReference>
<dbReference type="SUPFAM" id="SSF54909">
    <property type="entry name" value="Dimeric alpha+beta barrel"/>
    <property type="match status" value="1"/>
</dbReference>
<name>A0ABT3AUZ9_9CYAN</name>
<reference evidence="2 3" key="1">
    <citation type="submission" date="2022-10" db="EMBL/GenBank/DDBJ databases">
        <title>Identification of biosynthetic pathway for the production of the potent trypsin inhibitor radiosumin.</title>
        <authorList>
            <person name="Fewer D.P."/>
            <person name="Delbaje E."/>
            <person name="Ouyang X."/>
            <person name="Agostino P.D."/>
            <person name="Wahlsten M."/>
            <person name="Jokela J."/>
            <person name="Permi P."/>
            <person name="Haapaniemi E."/>
            <person name="Koistinen H."/>
        </authorList>
    </citation>
    <scope>NUCLEOTIDE SEQUENCE [LARGE SCALE GENOMIC DNA]</scope>
    <source>
        <strain evidence="2 3">NIES-515</strain>
    </source>
</reference>
<gene>
    <name evidence="2" type="ORF">OGM63_05200</name>
</gene>
<dbReference type="InterPro" id="IPR011008">
    <property type="entry name" value="Dimeric_a/b-barrel"/>
</dbReference>
<protein>
    <recommendedName>
        <fullName evidence="1">ABM domain-containing protein</fullName>
    </recommendedName>
</protein>
<evidence type="ECO:0000313" key="2">
    <source>
        <dbReference type="EMBL" id="MCV3212931.1"/>
    </source>
</evidence>
<dbReference type="Proteomes" id="UP001526143">
    <property type="component" value="Unassembled WGS sequence"/>
</dbReference>